<sequence>MKIKIIVAFALSAIFVMAQAQTVVGNDAGTLFKYVITKQYGVPTIITPLTDLKKITIEQGQLVFHDSTGKVLDRAPLHQLEWISFYSTLTSIEQPIIDPNQPDMKEEDLDGAEVFTLAGIRIVSNFKQLPRGLYIVKHGNVARKLMKR</sequence>
<accession>A0A7W5UET5</accession>
<name>A0A7W5UET5_9BACT</name>
<dbReference type="Proteomes" id="UP000541425">
    <property type="component" value="Unassembled WGS sequence"/>
</dbReference>
<comment type="caution">
    <text evidence="2">The sequence shown here is derived from an EMBL/GenBank/DDBJ whole genome shotgun (WGS) entry which is preliminary data.</text>
</comment>
<dbReference type="EMBL" id="JACICA010000005">
    <property type="protein sequence ID" value="MBB3702768.1"/>
    <property type="molecule type" value="Genomic_DNA"/>
</dbReference>
<evidence type="ECO:0000256" key="1">
    <source>
        <dbReference type="SAM" id="SignalP"/>
    </source>
</evidence>
<dbReference type="RefSeq" id="WP_183696269.1">
    <property type="nucleotide sequence ID" value="NZ_JACICA010000005.1"/>
</dbReference>
<reference evidence="2 3" key="1">
    <citation type="submission" date="2020-08" db="EMBL/GenBank/DDBJ databases">
        <title>Genomic Encyclopedia of Type Strains, Phase IV (KMG-IV): sequencing the most valuable type-strain genomes for metagenomic binning, comparative biology and taxonomic classification.</title>
        <authorList>
            <person name="Goeker M."/>
        </authorList>
    </citation>
    <scope>NUCLEOTIDE SEQUENCE [LARGE SCALE GENOMIC DNA]</scope>
    <source>
        <strain evidence="2 3">DSM 22548</strain>
    </source>
</reference>
<gene>
    <name evidence="2" type="ORF">FHS60_001237</name>
</gene>
<organism evidence="2 3">
    <name type="scientific">Alloprevotella rava</name>
    <dbReference type="NCBI Taxonomy" id="671218"/>
    <lineage>
        <taxon>Bacteria</taxon>
        <taxon>Pseudomonadati</taxon>
        <taxon>Bacteroidota</taxon>
        <taxon>Bacteroidia</taxon>
        <taxon>Bacteroidales</taxon>
        <taxon>Prevotellaceae</taxon>
        <taxon>Alloprevotella</taxon>
    </lineage>
</organism>
<proteinExistence type="predicted"/>
<evidence type="ECO:0000313" key="3">
    <source>
        <dbReference type="Proteomes" id="UP000541425"/>
    </source>
</evidence>
<protein>
    <submittedName>
        <fullName evidence="2">Uncharacterized protein</fullName>
    </submittedName>
</protein>
<feature type="signal peptide" evidence="1">
    <location>
        <begin position="1"/>
        <end position="20"/>
    </location>
</feature>
<evidence type="ECO:0000313" key="2">
    <source>
        <dbReference type="EMBL" id="MBB3702768.1"/>
    </source>
</evidence>
<feature type="chain" id="PRO_5030911872" evidence="1">
    <location>
        <begin position="21"/>
        <end position="148"/>
    </location>
</feature>
<dbReference type="AlphaFoldDB" id="A0A7W5UET5"/>
<keyword evidence="1" id="KW-0732">Signal</keyword>